<name>A0A2T9JXT7_9CAUL</name>
<keyword evidence="2" id="KW-1185">Reference proteome</keyword>
<organism evidence="1 2">
    <name type="scientific">Caulobacter endophyticus</name>
    <dbReference type="NCBI Taxonomy" id="2172652"/>
    <lineage>
        <taxon>Bacteria</taxon>
        <taxon>Pseudomonadati</taxon>
        <taxon>Pseudomonadota</taxon>
        <taxon>Alphaproteobacteria</taxon>
        <taxon>Caulobacterales</taxon>
        <taxon>Caulobacteraceae</taxon>
        <taxon>Caulobacter</taxon>
    </lineage>
</organism>
<dbReference type="CDD" id="cd02440">
    <property type="entry name" value="AdoMet_MTases"/>
    <property type="match status" value="1"/>
</dbReference>
<dbReference type="Proteomes" id="UP000245073">
    <property type="component" value="Unassembled WGS sequence"/>
</dbReference>
<keyword evidence="1" id="KW-0808">Transferase</keyword>
<dbReference type="AlphaFoldDB" id="A0A2T9JXT7"/>
<reference evidence="1 2" key="1">
    <citation type="submission" date="2018-04" db="EMBL/GenBank/DDBJ databases">
        <title>The genome sequence of Caulobacter sp. 744.</title>
        <authorList>
            <person name="Gao J."/>
            <person name="Sun J."/>
        </authorList>
    </citation>
    <scope>NUCLEOTIDE SEQUENCE [LARGE SCALE GENOMIC DNA]</scope>
    <source>
        <strain evidence="1 2">774</strain>
    </source>
</reference>
<evidence type="ECO:0000313" key="2">
    <source>
        <dbReference type="Proteomes" id="UP000245073"/>
    </source>
</evidence>
<comment type="caution">
    <text evidence="1">The sequence shown here is derived from an EMBL/GenBank/DDBJ whole genome shotgun (WGS) entry which is preliminary data.</text>
</comment>
<evidence type="ECO:0000313" key="1">
    <source>
        <dbReference type="EMBL" id="PVM88520.1"/>
    </source>
</evidence>
<keyword evidence="1" id="KW-0489">Methyltransferase</keyword>
<dbReference type="Pfam" id="PF13489">
    <property type="entry name" value="Methyltransf_23"/>
    <property type="match status" value="1"/>
</dbReference>
<dbReference type="SUPFAM" id="SSF53335">
    <property type="entry name" value="S-adenosyl-L-methionine-dependent methyltransferases"/>
    <property type="match status" value="1"/>
</dbReference>
<dbReference type="EMBL" id="QDKQ01000047">
    <property type="protein sequence ID" value="PVM88520.1"/>
    <property type="molecule type" value="Genomic_DNA"/>
</dbReference>
<gene>
    <name evidence="1" type="ORF">DDF67_13290</name>
</gene>
<protein>
    <submittedName>
        <fullName evidence="1">Class I SAM-dependent methyltransferase</fullName>
    </submittedName>
</protein>
<accession>A0A2T9JXT7</accession>
<dbReference type="Gene3D" id="3.40.50.150">
    <property type="entry name" value="Vaccinia Virus protein VP39"/>
    <property type="match status" value="1"/>
</dbReference>
<dbReference type="GO" id="GO:0032259">
    <property type="term" value="P:methylation"/>
    <property type="evidence" value="ECO:0007669"/>
    <property type="project" value="UniProtKB-KW"/>
</dbReference>
<proteinExistence type="predicted"/>
<sequence>MDCIKAQLSCRFGGLWGKALKQSYIRDRGSARADLGEPIVADEFEASLRRCRDRLDALLAVKAPRSILEAGGGSRTMIPLDGARYTVIDLSPEQIARNSYAHDKLVGDIHDFDFAHRSFDAAVFWDVLEHLPRPIAAVENVAQALEPGGLMIIKGPLNRSVKGLVTKWTPFWVHVAFHRYVRGSKNAGKPGYAPFPTALVKGSDPDQLQAELQRRGFKIALFDTYISSHVAAFKRRLPLAYALYECAAAVIRGVTAGRYGQRESDFILVASRSR</sequence>
<dbReference type="GO" id="GO:0008168">
    <property type="term" value="F:methyltransferase activity"/>
    <property type="evidence" value="ECO:0007669"/>
    <property type="project" value="UniProtKB-KW"/>
</dbReference>
<dbReference type="InterPro" id="IPR029063">
    <property type="entry name" value="SAM-dependent_MTases_sf"/>
</dbReference>